<gene>
    <name evidence="1" type="ORF">BKA19_1071</name>
</gene>
<keyword evidence="2" id="KW-1185">Reference proteome</keyword>
<proteinExistence type="predicted"/>
<dbReference type="AlphaFoldDB" id="A0A4Q7Y3H6"/>
<protein>
    <submittedName>
        <fullName evidence="1">Uncharacterized protein</fullName>
    </submittedName>
</protein>
<evidence type="ECO:0000313" key="1">
    <source>
        <dbReference type="EMBL" id="RZU31412.1"/>
    </source>
</evidence>
<name>A0A4Q7Y3H6_9ACTN</name>
<accession>A0A4Q7Y3H6</accession>
<dbReference type="Proteomes" id="UP000292507">
    <property type="component" value="Unassembled WGS sequence"/>
</dbReference>
<comment type="caution">
    <text evidence="1">The sequence shown here is derived from an EMBL/GenBank/DDBJ whole genome shotgun (WGS) entry which is preliminary data.</text>
</comment>
<sequence>MRAEEAAEPLPGLTLMPEYGVEVPVWHGPDSQHSGNVGAEELLAMGVSSGLAERLRAWQEGWEHDPSRGWVLRGSSGRAARCRCGWRGTCRRS</sequence>
<evidence type="ECO:0000313" key="2">
    <source>
        <dbReference type="Proteomes" id="UP000292507"/>
    </source>
</evidence>
<dbReference type="EMBL" id="SHKV01000001">
    <property type="protein sequence ID" value="RZU31412.1"/>
    <property type="molecule type" value="Genomic_DNA"/>
</dbReference>
<organism evidence="1 2">
    <name type="scientific">Blastococcus saxobsidens</name>
    <dbReference type="NCBI Taxonomy" id="138336"/>
    <lineage>
        <taxon>Bacteria</taxon>
        <taxon>Bacillati</taxon>
        <taxon>Actinomycetota</taxon>
        <taxon>Actinomycetes</taxon>
        <taxon>Geodermatophilales</taxon>
        <taxon>Geodermatophilaceae</taxon>
        <taxon>Blastococcus</taxon>
    </lineage>
</organism>
<reference evidence="1 2" key="1">
    <citation type="submission" date="2019-02" db="EMBL/GenBank/DDBJ databases">
        <title>Sequencing the genomes of 1000 actinobacteria strains.</title>
        <authorList>
            <person name="Klenk H.-P."/>
        </authorList>
    </citation>
    <scope>NUCLEOTIDE SEQUENCE [LARGE SCALE GENOMIC DNA]</scope>
    <source>
        <strain evidence="1 2">DSM 44509</strain>
    </source>
</reference>